<name>A0ABD4XJD0_WEIPA</name>
<dbReference type="Proteomes" id="UP001215461">
    <property type="component" value="Unassembled WGS sequence"/>
</dbReference>
<dbReference type="Gene3D" id="3.90.70.10">
    <property type="entry name" value="Cysteine proteinases"/>
    <property type="match status" value="1"/>
</dbReference>
<dbReference type="RefSeq" id="WP_277362297.1">
    <property type="nucleotide sequence ID" value="NZ_JAANXN010000006.1"/>
</dbReference>
<organism evidence="2 3">
    <name type="scientific">Weissella paramesenteroides</name>
    <name type="common">Leuconostoc paramesenteroides</name>
    <dbReference type="NCBI Taxonomy" id="1249"/>
    <lineage>
        <taxon>Bacteria</taxon>
        <taxon>Bacillati</taxon>
        <taxon>Bacillota</taxon>
        <taxon>Bacilli</taxon>
        <taxon>Lactobacillales</taxon>
        <taxon>Lactobacillaceae</taxon>
        <taxon>Weissella</taxon>
    </lineage>
</organism>
<sequence>MDSWVENLENLMKSYGMAVREQLKAQGLNDDLILQTDERWANEIYGWGTDATVGNNACAIASLAMINAYWQHTPLTINQVLNWAGNDYFTDAGILWSIFPAFAEKYGYKYKDLGTNVADALPYLKNNVPVLISVKPGRFTTVGHIMVLTHADDEYIRLLDPNDNENKNHALTSFSKEVIQKELRHIWVFIGE</sequence>
<dbReference type="EMBL" id="JAANXN010000006">
    <property type="protein sequence ID" value="MDF8371155.1"/>
    <property type="molecule type" value="Genomic_DNA"/>
</dbReference>
<accession>A0ABD4XJD0</accession>
<proteinExistence type="predicted"/>
<dbReference type="InterPro" id="IPR039564">
    <property type="entry name" value="Peptidase_C39-like"/>
</dbReference>
<dbReference type="PROSITE" id="PS50990">
    <property type="entry name" value="PEPTIDASE_C39"/>
    <property type="match status" value="1"/>
</dbReference>
<comment type="caution">
    <text evidence="2">The sequence shown here is derived from an EMBL/GenBank/DDBJ whole genome shotgun (WGS) entry which is preliminary data.</text>
</comment>
<protein>
    <recommendedName>
        <fullName evidence="1">Peptidase C39 domain-containing protein</fullName>
    </recommendedName>
</protein>
<dbReference type="Pfam" id="PF13529">
    <property type="entry name" value="Peptidase_C39_2"/>
    <property type="match status" value="1"/>
</dbReference>
<gene>
    <name evidence="2" type="ORF">G9403_05715</name>
</gene>
<dbReference type="InterPro" id="IPR005074">
    <property type="entry name" value="Peptidase_C39"/>
</dbReference>
<dbReference type="AlphaFoldDB" id="A0ABD4XJD0"/>
<evidence type="ECO:0000313" key="2">
    <source>
        <dbReference type="EMBL" id="MDF8371155.1"/>
    </source>
</evidence>
<reference evidence="2 3" key="1">
    <citation type="submission" date="2020-03" db="EMBL/GenBank/DDBJ databases">
        <title>Comparative genomics of Weissella paramesenteroides.</title>
        <authorList>
            <person name="Kant R."/>
            <person name="Takala T."/>
            <person name="Saris P."/>
        </authorList>
    </citation>
    <scope>NUCLEOTIDE SEQUENCE [LARGE SCALE GENOMIC DNA]</scope>
    <source>
        <strain evidence="2 3">SJ27-4</strain>
    </source>
</reference>
<evidence type="ECO:0000259" key="1">
    <source>
        <dbReference type="PROSITE" id="PS50990"/>
    </source>
</evidence>
<feature type="domain" description="Peptidase C39" evidence="1">
    <location>
        <begin position="52"/>
        <end position="190"/>
    </location>
</feature>
<evidence type="ECO:0000313" key="3">
    <source>
        <dbReference type="Proteomes" id="UP001215461"/>
    </source>
</evidence>